<evidence type="ECO:0000313" key="4">
    <source>
        <dbReference type="Proteomes" id="UP000676336"/>
    </source>
</evidence>
<comment type="caution">
    <text evidence="1">The sequence shown here is derived from an EMBL/GenBank/DDBJ whole genome shotgun (WGS) entry which is preliminary data.</text>
</comment>
<dbReference type="EMBL" id="CAJOBI010062215">
    <property type="protein sequence ID" value="CAF4420430.1"/>
    <property type="molecule type" value="Genomic_DNA"/>
</dbReference>
<gene>
    <name evidence="2" type="ORF">BYL167_LOCUS35676</name>
    <name evidence="3" type="ORF">GIL414_LOCUS48069</name>
    <name evidence="1" type="ORF">SMN809_LOCUS31333</name>
</gene>
<evidence type="ECO:0000313" key="3">
    <source>
        <dbReference type="EMBL" id="CAF4822312.1"/>
    </source>
</evidence>
<dbReference type="AlphaFoldDB" id="A0A8S2W256"/>
<dbReference type="Gene3D" id="3.10.450.240">
    <property type="match status" value="1"/>
</dbReference>
<dbReference type="Proteomes" id="UP000681967">
    <property type="component" value="Unassembled WGS sequence"/>
</dbReference>
<feature type="non-terminal residue" evidence="1">
    <location>
        <position position="1"/>
    </location>
</feature>
<feature type="non-terminal residue" evidence="1">
    <location>
        <position position="55"/>
    </location>
</feature>
<dbReference type="Proteomes" id="UP000676336">
    <property type="component" value="Unassembled WGS sequence"/>
</dbReference>
<dbReference type="EMBL" id="CAJOBJ010154955">
    <property type="protein sequence ID" value="CAF4822312.1"/>
    <property type="molecule type" value="Genomic_DNA"/>
</dbReference>
<proteinExistence type="predicted"/>
<reference evidence="1" key="1">
    <citation type="submission" date="2021-02" db="EMBL/GenBank/DDBJ databases">
        <authorList>
            <person name="Nowell W R."/>
        </authorList>
    </citation>
    <scope>NUCLEOTIDE SEQUENCE</scope>
</reference>
<evidence type="ECO:0000313" key="1">
    <source>
        <dbReference type="EMBL" id="CAF4420430.1"/>
    </source>
</evidence>
<accession>A0A8S2W256</accession>
<organism evidence="1 4">
    <name type="scientific">Rotaria magnacalcarata</name>
    <dbReference type="NCBI Taxonomy" id="392030"/>
    <lineage>
        <taxon>Eukaryota</taxon>
        <taxon>Metazoa</taxon>
        <taxon>Spiralia</taxon>
        <taxon>Gnathifera</taxon>
        <taxon>Rotifera</taxon>
        <taxon>Eurotatoria</taxon>
        <taxon>Bdelloidea</taxon>
        <taxon>Philodinida</taxon>
        <taxon>Philodinidae</taxon>
        <taxon>Rotaria</taxon>
    </lineage>
</organism>
<sequence length="55" mass="6379">ITTRKHSGTIRKHEPDFEPLLFAEIAQQKYIDAHQALMDRDEERLIQLVTPGSFS</sequence>
<evidence type="ECO:0000313" key="2">
    <source>
        <dbReference type="EMBL" id="CAF4493504.1"/>
    </source>
</evidence>
<protein>
    <submittedName>
        <fullName evidence="1">Uncharacterized protein</fullName>
    </submittedName>
</protein>
<dbReference type="EMBL" id="CAJOBH010075803">
    <property type="protein sequence ID" value="CAF4493504.1"/>
    <property type="molecule type" value="Genomic_DNA"/>
</dbReference>
<name>A0A8S2W256_9BILA</name>
<dbReference type="Proteomes" id="UP000681720">
    <property type="component" value="Unassembled WGS sequence"/>
</dbReference>